<dbReference type="NCBIfam" id="TIGR01891">
    <property type="entry name" value="amidohydrolases"/>
    <property type="match status" value="1"/>
</dbReference>
<gene>
    <name evidence="2" type="ORF">ACFQMN_00265</name>
</gene>
<evidence type="ECO:0000259" key="1">
    <source>
        <dbReference type="Pfam" id="PF07687"/>
    </source>
</evidence>
<evidence type="ECO:0000313" key="3">
    <source>
        <dbReference type="Proteomes" id="UP001596494"/>
    </source>
</evidence>
<dbReference type="PANTHER" id="PTHR11014">
    <property type="entry name" value="PEPTIDASE M20 FAMILY MEMBER"/>
    <property type="match status" value="1"/>
</dbReference>
<dbReference type="Pfam" id="PF07687">
    <property type="entry name" value="M20_dimer"/>
    <property type="match status" value="1"/>
</dbReference>
<protein>
    <submittedName>
        <fullName evidence="2">M20 family metallopeptidase</fullName>
    </submittedName>
</protein>
<keyword evidence="3" id="KW-1185">Reference proteome</keyword>
<dbReference type="Proteomes" id="UP001596494">
    <property type="component" value="Unassembled WGS sequence"/>
</dbReference>
<dbReference type="PIRSF" id="PIRSF005962">
    <property type="entry name" value="Pept_M20D_amidohydro"/>
    <property type="match status" value="1"/>
</dbReference>
<dbReference type="Gene3D" id="3.40.630.10">
    <property type="entry name" value="Zn peptidases"/>
    <property type="match status" value="1"/>
</dbReference>
<organism evidence="2 3">
    <name type="scientific">Halobacillus campisalis</name>
    <dbReference type="NCBI Taxonomy" id="435909"/>
    <lineage>
        <taxon>Bacteria</taxon>
        <taxon>Bacillati</taxon>
        <taxon>Bacillota</taxon>
        <taxon>Bacilli</taxon>
        <taxon>Bacillales</taxon>
        <taxon>Bacillaceae</taxon>
        <taxon>Halobacillus</taxon>
    </lineage>
</organism>
<dbReference type="SUPFAM" id="SSF53187">
    <property type="entry name" value="Zn-dependent exopeptidases"/>
    <property type="match status" value="1"/>
</dbReference>
<accession>A0ABW2JZI9</accession>
<proteinExistence type="predicted"/>
<comment type="caution">
    <text evidence="2">The sequence shown here is derived from an EMBL/GenBank/DDBJ whole genome shotgun (WGS) entry which is preliminary data.</text>
</comment>
<dbReference type="PANTHER" id="PTHR11014:SF63">
    <property type="entry name" value="METALLOPEPTIDASE, PUTATIVE (AFU_ORTHOLOGUE AFUA_6G09600)-RELATED"/>
    <property type="match status" value="1"/>
</dbReference>
<dbReference type="InterPro" id="IPR036264">
    <property type="entry name" value="Bact_exopeptidase_dim_dom"/>
</dbReference>
<dbReference type="Gene3D" id="3.30.70.360">
    <property type="match status" value="1"/>
</dbReference>
<dbReference type="InterPro" id="IPR017439">
    <property type="entry name" value="Amidohydrolase"/>
</dbReference>
<dbReference type="InterPro" id="IPR011650">
    <property type="entry name" value="Peptidase_M20_dimer"/>
</dbReference>
<dbReference type="RefSeq" id="WP_289216082.1">
    <property type="nucleotide sequence ID" value="NZ_JAPVRC010000005.1"/>
</dbReference>
<name>A0ABW2JZI9_9BACI</name>
<dbReference type="SUPFAM" id="SSF55031">
    <property type="entry name" value="Bacterial exopeptidase dimerisation domain"/>
    <property type="match status" value="1"/>
</dbReference>
<dbReference type="EMBL" id="JBHTBY010000001">
    <property type="protein sequence ID" value="MFC7319313.1"/>
    <property type="molecule type" value="Genomic_DNA"/>
</dbReference>
<dbReference type="CDD" id="cd03886">
    <property type="entry name" value="M20_Acy1"/>
    <property type="match status" value="1"/>
</dbReference>
<reference evidence="3" key="1">
    <citation type="journal article" date="2019" name="Int. J. Syst. Evol. Microbiol.">
        <title>The Global Catalogue of Microorganisms (GCM) 10K type strain sequencing project: providing services to taxonomists for standard genome sequencing and annotation.</title>
        <authorList>
            <consortium name="The Broad Institute Genomics Platform"/>
            <consortium name="The Broad Institute Genome Sequencing Center for Infectious Disease"/>
            <person name="Wu L."/>
            <person name="Ma J."/>
        </authorList>
    </citation>
    <scope>NUCLEOTIDE SEQUENCE [LARGE SCALE GENOMIC DNA]</scope>
    <source>
        <strain evidence="3">CCUG 73951</strain>
    </source>
</reference>
<dbReference type="InterPro" id="IPR002933">
    <property type="entry name" value="Peptidase_M20"/>
</dbReference>
<dbReference type="Pfam" id="PF01546">
    <property type="entry name" value="Peptidase_M20"/>
    <property type="match status" value="1"/>
</dbReference>
<feature type="domain" description="Peptidase M20 dimerisation" evidence="1">
    <location>
        <begin position="187"/>
        <end position="284"/>
    </location>
</feature>
<evidence type="ECO:0000313" key="2">
    <source>
        <dbReference type="EMBL" id="MFC7319313.1"/>
    </source>
</evidence>
<sequence>MDIKGIVAEINSELIEVRRHLHRNPELSMNEFKTTEFVMDYLKDTSIDLKVMKGGVGVIGVLRGAKDGKTLALRGDLDALPIHEKTGLEFSSDVDGVMHACGHDLHTTVLLGTAIVLDRMKNDLSGQVKFIFQPGEEVMEGAKFAIENGALHDEPKVDNIVCLHTWPLVDAGKVGVRHGPIMAAADKFTIDVYGSGGHAAHPHISIDPIPVASQLVTNLQSIVSRQLSPLNSAVVTLGQINGGTGDNIIADKVSLSGSLRTLDPDTREQIKQSIEQMSKHVAKANKTTADVTFMPGSPPVINNDEIVDIFLKSSQELLGEDGVHYLTDPSLGGEDFSFYLEEVEGMLFRIGTRNDSEQSTRSLHNPGIVFDEKAIPTGVMAMSAFAVEYLSGE</sequence>